<proteinExistence type="predicted"/>
<dbReference type="AlphaFoldDB" id="M7NH63"/>
<evidence type="ECO:0000313" key="2">
    <source>
        <dbReference type="Proteomes" id="UP000012015"/>
    </source>
</evidence>
<sequence length="71" mass="7805">MFPERLQALSKGVVIGLYDEWMREKADTANSSKGCARRAPDARSMRASSKCAELTMIEGRGSVALTRNAEK</sequence>
<reference evidence="1 2" key="1">
    <citation type="journal article" date="2013" name="Genome Announc.">
        <title>Draft Genome Sequence of Arthrobacter gangotriensis Strain Lz1yT, Isolated from a Penguin Rookery Soil Sample Collected in Antarctica, near the Indian Station Dakshin Gangotri.</title>
        <authorList>
            <person name="Shivaji S."/>
            <person name="Ara S."/>
            <person name="Bandi S."/>
            <person name="Singh A."/>
            <person name="Kumar Pinnaka A."/>
        </authorList>
    </citation>
    <scope>NUCLEOTIDE SEQUENCE [LARGE SCALE GENOMIC DNA]</scope>
    <source>
        <strain evidence="1 2">Lz1y</strain>
    </source>
</reference>
<dbReference type="Proteomes" id="UP000012015">
    <property type="component" value="Unassembled WGS sequence"/>
</dbReference>
<keyword evidence="2" id="KW-1185">Reference proteome</keyword>
<evidence type="ECO:0000313" key="1">
    <source>
        <dbReference type="EMBL" id="EMQ97843.1"/>
    </source>
</evidence>
<comment type="caution">
    <text evidence="1">The sequence shown here is derived from an EMBL/GenBank/DDBJ whole genome shotgun (WGS) entry which is preliminary data.</text>
</comment>
<dbReference type="EMBL" id="AOCK01000008">
    <property type="protein sequence ID" value="EMQ97843.1"/>
    <property type="molecule type" value="Genomic_DNA"/>
</dbReference>
<accession>M7NH63</accession>
<protein>
    <submittedName>
        <fullName evidence="1">Uncharacterized protein</fullName>
    </submittedName>
</protein>
<name>M7NH63_9MICC</name>
<organism evidence="1 2">
    <name type="scientific">Paeniglutamicibacter gangotriensis Lz1y</name>
    <dbReference type="NCBI Taxonomy" id="1276920"/>
    <lineage>
        <taxon>Bacteria</taxon>
        <taxon>Bacillati</taxon>
        <taxon>Actinomycetota</taxon>
        <taxon>Actinomycetes</taxon>
        <taxon>Micrococcales</taxon>
        <taxon>Micrococcaceae</taxon>
        <taxon>Paeniglutamicibacter</taxon>
    </lineage>
</organism>
<gene>
    <name evidence="1" type="ORF">ADIAG_02786</name>
</gene>
<dbReference type="STRING" id="1276920.ADIAG_02786"/>